<protein>
    <recommendedName>
        <fullName evidence="4">Restriction endonuclease domain-containing protein</fullName>
    </recommendedName>
</protein>
<dbReference type="EMBL" id="GL883008">
    <property type="protein sequence ID" value="EGG23514.1"/>
    <property type="molecule type" value="Genomic_DNA"/>
</dbReference>
<dbReference type="RefSeq" id="XP_004361365.1">
    <property type="nucleotide sequence ID" value="XM_004361308.1"/>
</dbReference>
<gene>
    <name evidence="2" type="ORF">DFA_05647</name>
</gene>
<proteinExistence type="predicted"/>
<reference evidence="3" key="1">
    <citation type="journal article" date="2011" name="Genome Res.">
        <title>Phylogeny-wide analysis of social amoeba genomes highlights ancient origins for complex intercellular communication.</title>
        <authorList>
            <person name="Heidel A.J."/>
            <person name="Lawal H.M."/>
            <person name="Felder M."/>
            <person name="Schilde C."/>
            <person name="Helps N.R."/>
            <person name="Tunggal B."/>
            <person name="Rivero F."/>
            <person name="John U."/>
            <person name="Schleicher M."/>
            <person name="Eichinger L."/>
            <person name="Platzer M."/>
            <person name="Noegel A.A."/>
            <person name="Schaap P."/>
            <person name="Gloeckner G."/>
        </authorList>
    </citation>
    <scope>NUCLEOTIDE SEQUENCE [LARGE SCALE GENOMIC DNA]</scope>
    <source>
        <strain evidence="3">SH3</strain>
    </source>
</reference>
<evidence type="ECO:0000313" key="2">
    <source>
        <dbReference type="EMBL" id="EGG23514.1"/>
    </source>
</evidence>
<name>F4PLW0_CACFS</name>
<organism evidence="2 3">
    <name type="scientific">Cavenderia fasciculata</name>
    <name type="common">Slime mold</name>
    <name type="synonym">Dictyostelium fasciculatum</name>
    <dbReference type="NCBI Taxonomy" id="261658"/>
    <lineage>
        <taxon>Eukaryota</taxon>
        <taxon>Amoebozoa</taxon>
        <taxon>Evosea</taxon>
        <taxon>Eumycetozoa</taxon>
        <taxon>Dictyostelia</taxon>
        <taxon>Acytosteliales</taxon>
        <taxon>Cavenderiaceae</taxon>
        <taxon>Cavenderia</taxon>
    </lineage>
</organism>
<dbReference type="KEGG" id="dfa:DFA_05647"/>
<dbReference type="OrthoDB" id="2307807at2759"/>
<dbReference type="Proteomes" id="UP000007797">
    <property type="component" value="Unassembled WGS sequence"/>
</dbReference>
<accession>F4PLW0</accession>
<dbReference type="GeneID" id="14875530"/>
<sequence length="268" mass="30264">MREWESKITLLKEIHLNSNRRDDDESDRVEIEPPYIIAKGVTMKKFLERRERDLLGHLKNTKLAFVNGDVLVYELENSEARAILTGWFSGWITKSHVDPFIQITGSTDIIISPNIVRQPDNSFRPRGGKEGPFPRSSTMVVEVGYLQSLQSLQDKAIQYLGVATEIQIVLSLLYDRSHSVNHPQTVISFGTSPLNYTNQNIINSWYNPPTTTPTPSPSPSQSTNDNTCILEIPTSSLFHGVVHQLEGIPVTIPLNLLQLRSELNDIQF</sequence>
<keyword evidence="3" id="KW-1185">Reference proteome</keyword>
<feature type="region of interest" description="Disordered" evidence="1">
    <location>
        <begin position="206"/>
        <end position="226"/>
    </location>
</feature>
<evidence type="ECO:0008006" key="4">
    <source>
        <dbReference type="Google" id="ProtNLM"/>
    </source>
</evidence>
<dbReference type="OMA" id="HENERRT"/>
<evidence type="ECO:0000256" key="1">
    <source>
        <dbReference type="SAM" id="MobiDB-lite"/>
    </source>
</evidence>
<dbReference type="AlphaFoldDB" id="F4PLW0"/>
<evidence type="ECO:0000313" key="3">
    <source>
        <dbReference type="Proteomes" id="UP000007797"/>
    </source>
</evidence>